<evidence type="ECO:0000313" key="2">
    <source>
        <dbReference type="EMBL" id="CAA9505041.1"/>
    </source>
</evidence>
<name>A0A6J4STQ3_9ACTN</name>
<feature type="non-terminal residue" evidence="2">
    <location>
        <position position="1"/>
    </location>
</feature>
<protein>
    <submittedName>
        <fullName evidence="2">Uncharacterized protein</fullName>
    </submittedName>
</protein>
<dbReference type="EMBL" id="CADCVS010000282">
    <property type="protein sequence ID" value="CAA9505041.1"/>
    <property type="molecule type" value="Genomic_DNA"/>
</dbReference>
<evidence type="ECO:0000256" key="1">
    <source>
        <dbReference type="SAM" id="MobiDB-lite"/>
    </source>
</evidence>
<reference evidence="2" key="1">
    <citation type="submission" date="2020-02" db="EMBL/GenBank/DDBJ databases">
        <authorList>
            <person name="Meier V. D."/>
        </authorList>
    </citation>
    <scope>NUCLEOTIDE SEQUENCE</scope>
    <source>
        <strain evidence="2">AVDCRST_MAG30</strain>
    </source>
</reference>
<dbReference type="AlphaFoldDB" id="A0A6J4STQ3"/>
<feature type="region of interest" description="Disordered" evidence="1">
    <location>
        <begin position="1"/>
        <end position="28"/>
    </location>
</feature>
<proteinExistence type="predicted"/>
<gene>
    <name evidence="2" type="ORF">AVDCRST_MAG30-2148</name>
</gene>
<feature type="non-terminal residue" evidence="2">
    <location>
        <position position="28"/>
    </location>
</feature>
<accession>A0A6J4STQ3</accession>
<organism evidence="2">
    <name type="scientific">uncultured Solirubrobacteraceae bacterium</name>
    <dbReference type="NCBI Taxonomy" id="1162706"/>
    <lineage>
        <taxon>Bacteria</taxon>
        <taxon>Bacillati</taxon>
        <taxon>Actinomycetota</taxon>
        <taxon>Thermoleophilia</taxon>
        <taxon>Solirubrobacterales</taxon>
        <taxon>Solirubrobacteraceae</taxon>
        <taxon>environmental samples</taxon>
    </lineage>
</organism>
<sequence>STPRAAPGGRSSATSRCSAAPAGAPRGA</sequence>